<dbReference type="NCBIfam" id="TIGR00188">
    <property type="entry name" value="rnpA"/>
    <property type="match status" value="1"/>
</dbReference>
<evidence type="ECO:0000256" key="1">
    <source>
        <dbReference type="ARBA" id="ARBA00002663"/>
    </source>
</evidence>
<dbReference type="GO" id="GO:0000049">
    <property type="term" value="F:tRNA binding"/>
    <property type="evidence" value="ECO:0007669"/>
    <property type="project" value="InterPro"/>
</dbReference>
<dbReference type="EMBL" id="AP017470">
    <property type="protein sequence ID" value="BBB33486.1"/>
    <property type="molecule type" value="Genomic_DNA"/>
</dbReference>
<keyword evidence="6" id="KW-0694">RNA-binding</keyword>
<dbReference type="InterPro" id="IPR020568">
    <property type="entry name" value="Ribosomal_Su5_D2-typ_SF"/>
</dbReference>
<evidence type="ECO:0000256" key="3">
    <source>
        <dbReference type="ARBA" id="ARBA00022722"/>
    </source>
</evidence>
<keyword evidence="3" id="KW-0540">Nuclease</keyword>
<dbReference type="GO" id="GO:0004526">
    <property type="term" value="F:ribonuclease P activity"/>
    <property type="evidence" value="ECO:0007669"/>
    <property type="project" value="UniProtKB-UniRule"/>
</dbReference>
<organism evidence="8 9">
    <name type="scientific">Thermotomaculum hydrothermale</name>
    <dbReference type="NCBI Taxonomy" id="981385"/>
    <lineage>
        <taxon>Bacteria</taxon>
        <taxon>Pseudomonadati</taxon>
        <taxon>Acidobacteriota</taxon>
        <taxon>Holophagae</taxon>
        <taxon>Thermotomaculales</taxon>
        <taxon>Thermotomaculaceae</taxon>
        <taxon>Thermotomaculum</taxon>
    </lineage>
</organism>
<dbReference type="Gene3D" id="3.30.230.10">
    <property type="match status" value="1"/>
</dbReference>
<reference evidence="8 9" key="1">
    <citation type="journal article" date="2012" name="Extremophiles">
        <title>Thermotomaculum hydrothermale gen. nov., sp. nov., a novel heterotrophic thermophile within the phylum Acidobacteria from a deep-sea hydrothermal vent chimney in the Southern Okinawa Trough.</title>
        <authorList>
            <person name="Izumi H."/>
            <person name="Nunoura T."/>
            <person name="Miyazaki M."/>
            <person name="Mino S."/>
            <person name="Toki T."/>
            <person name="Takai K."/>
            <person name="Sako Y."/>
            <person name="Sawabe T."/>
            <person name="Nakagawa S."/>
        </authorList>
    </citation>
    <scope>NUCLEOTIDE SEQUENCE [LARGE SCALE GENOMIC DNA]</scope>
    <source>
        <strain evidence="8 9">AC55</strain>
    </source>
</reference>
<evidence type="ECO:0000313" key="9">
    <source>
        <dbReference type="Proteomes" id="UP000595564"/>
    </source>
</evidence>
<dbReference type="AlphaFoldDB" id="A0A7R6PQI7"/>
<dbReference type="EC" id="3.1.26.5" evidence="7"/>
<keyword evidence="2" id="KW-0819">tRNA processing</keyword>
<protein>
    <recommendedName>
        <fullName evidence="7">Ribonuclease P protein component</fullName>
        <ecNumber evidence="7">3.1.26.5</ecNumber>
    </recommendedName>
</protein>
<evidence type="ECO:0000256" key="7">
    <source>
        <dbReference type="NCBIfam" id="TIGR00188"/>
    </source>
</evidence>
<gene>
    <name evidence="8" type="primary">rnpA</name>
    <name evidence="8" type="ORF">TTHT_2047</name>
</gene>
<dbReference type="InterPro" id="IPR014721">
    <property type="entry name" value="Ribsml_uS5_D2-typ_fold_subgr"/>
</dbReference>
<dbReference type="PROSITE" id="PS00648">
    <property type="entry name" value="RIBONUCLEASE_P"/>
    <property type="match status" value="1"/>
</dbReference>
<dbReference type="GO" id="GO:0042781">
    <property type="term" value="F:3'-tRNA processing endoribonuclease activity"/>
    <property type="evidence" value="ECO:0007669"/>
    <property type="project" value="TreeGrafter"/>
</dbReference>
<dbReference type="InterPro" id="IPR020539">
    <property type="entry name" value="RNase_P_CS"/>
</dbReference>
<keyword evidence="4" id="KW-0255">Endonuclease</keyword>
<keyword evidence="9" id="KW-1185">Reference proteome</keyword>
<dbReference type="GO" id="GO:0030677">
    <property type="term" value="C:ribonuclease P complex"/>
    <property type="evidence" value="ECO:0007669"/>
    <property type="project" value="TreeGrafter"/>
</dbReference>
<dbReference type="KEGG" id="thyd:TTHT_2047"/>
<proteinExistence type="predicted"/>
<dbReference type="InterPro" id="IPR000100">
    <property type="entry name" value="RNase_P"/>
</dbReference>
<evidence type="ECO:0000313" key="8">
    <source>
        <dbReference type="EMBL" id="BBB33486.1"/>
    </source>
</evidence>
<evidence type="ECO:0000256" key="4">
    <source>
        <dbReference type="ARBA" id="ARBA00022759"/>
    </source>
</evidence>
<dbReference type="PANTHER" id="PTHR33992">
    <property type="entry name" value="RIBONUCLEASE P PROTEIN COMPONENT"/>
    <property type="match status" value="1"/>
</dbReference>
<comment type="function">
    <text evidence="1">RNaseP catalyzes the removal of the 5'-leader sequence from pre-tRNA to produce the mature 5'-terminus. It can also cleave other RNA substrates such as 4.5S RNA. The protein component plays an auxiliary but essential role in vivo by binding to the 5'-leader sequence and broadening the substrate specificity of the ribozyme.</text>
</comment>
<dbReference type="Pfam" id="PF00825">
    <property type="entry name" value="Ribonuclease_P"/>
    <property type="match status" value="1"/>
</dbReference>
<evidence type="ECO:0000256" key="5">
    <source>
        <dbReference type="ARBA" id="ARBA00022801"/>
    </source>
</evidence>
<evidence type="ECO:0000256" key="2">
    <source>
        <dbReference type="ARBA" id="ARBA00022694"/>
    </source>
</evidence>
<accession>A0A7R6PQI7</accession>
<dbReference type="Proteomes" id="UP000595564">
    <property type="component" value="Chromosome"/>
</dbReference>
<dbReference type="SUPFAM" id="SSF54211">
    <property type="entry name" value="Ribosomal protein S5 domain 2-like"/>
    <property type="match status" value="1"/>
</dbReference>
<keyword evidence="5 8" id="KW-0378">Hydrolase</keyword>
<dbReference type="PANTHER" id="PTHR33992:SF1">
    <property type="entry name" value="RIBONUCLEASE P PROTEIN COMPONENT"/>
    <property type="match status" value="1"/>
</dbReference>
<name>A0A7R6PQI7_9BACT</name>
<evidence type="ECO:0000256" key="6">
    <source>
        <dbReference type="ARBA" id="ARBA00022884"/>
    </source>
</evidence>
<sequence>MPGKDSKLFGFTVSKKIGKAVKRNKIKRQLREVVRLYLNSFPENCFYVINTKKSSKEADFQGFLEDITLFLKWINEKDFNSNH</sequence>